<dbReference type="Gene3D" id="1.10.630.10">
    <property type="entry name" value="Cytochrome P450"/>
    <property type="match status" value="1"/>
</dbReference>
<dbReference type="GO" id="GO:0005506">
    <property type="term" value="F:iron ion binding"/>
    <property type="evidence" value="ECO:0007669"/>
    <property type="project" value="InterPro"/>
</dbReference>
<sequence>MAFYSDNLLLYSLGLCVTVVLLVRARSKYNTASRIPPGPRSWLWSILGNIVDLAGVDPAASHLAFTKWADQYGDLVGLSAVGKTIVVINSPSAVRDLLHSRSAIYSDRPPMTVMEKWGGMFWTLFFQRYGPEMHTQRRMINQCLGVDALDVYYPIVSSQARTLGQNLLAQPEAYDGLIKRMAGETILTVVFGKHAPDVTDKMVDIADRFDDSLAAAIKTAAIHPVDLLPFLAKLPSWLWGREFSRNLNLLKAAAGEIFNIPYRMARDSITLDSGGPSMTRSLVERHLRSDGEVELEYSIKSVTGVAYAAGTATVATSLEVFLYAMIKYPEVQKKAQQFIDAQVAMDSLPTPADRTSIPYLNAILQETMRWLPMVPTGIPHSATQDDWYNGHLIPKGSIMIVNAWKCLHDDKLYPNPFEFNPDRFSDGITWNEETLDPRKIAFGFGRRICPGRHLAELILWTNIATLLAVFDIRRPLDAEGKEWLPELDWVVASNLLHIENMFPCRLIPRSNQRLEALNQDQEN</sequence>
<dbReference type="InterPro" id="IPR036396">
    <property type="entry name" value="Cyt_P450_sf"/>
</dbReference>
<keyword evidence="6 10" id="KW-0560">Oxidoreductase</keyword>
<dbReference type="PRINTS" id="PR00463">
    <property type="entry name" value="EP450I"/>
</dbReference>
<dbReference type="AlphaFoldDB" id="A0AAD7IWK2"/>
<feature type="binding site" description="axial binding residue" evidence="9">
    <location>
        <position position="449"/>
    </location>
    <ligand>
        <name>heme</name>
        <dbReference type="ChEBI" id="CHEBI:30413"/>
    </ligand>
    <ligandPart>
        <name>Fe</name>
        <dbReference type="ChEBI" id="CHEBI:18248"/>
    </ligandPart>
</feature>
<dbReference type="GO" id="GO:0004497">
    <property type="term" value="F:monooxygenase activity"/>
    <property type="evidence" value="ECO:0007669"/>
    <property type="project" value="UniProtKB-KW"/>
</dbReference>
<keyword evidence="7 9" id="KW-0408">Iron</keyword>
<dbReference type="GO" id="GO:0016705">
    <property type="term" value="F:oxidoreductase activity, acting on paired donors, with incorporation or reduction of molecular oxygen"/>
    <property type="evidence" value="ECO:0007669"/>
    <property type="project" value="InterPro"/>
</dbReference>
<evidence type="ECO:0000256" key="5">
    <source>
        <dbReference type="ARBA" id="ARBA00022723"/>
    </source>
</evidence>
<evidence type="ECO:0000256" key="8">
    <source>
        <dbReference type="ARBA" id="ARBA00023033"/>
    </source>
</evidence>
<dbReference type="PANTHER" id="PTHR46300">
    <property type="entry name" value="P450, PUTATIVE (EUROFUNG)-RELATED-RELATED"/>
    <property type="match status" value="1"/>
</dbReference>
<dbReference type="EMBL" id="JARKIB010000064">
    <property type="protein sequence ID" value="KAJ7750811.1"/>
    <property type="molecule type" value="Genomic_DNA"/>
</dbReference>
<keyword evidence="12" id="KW-1185">Reference proteome</keyword>
<dbReference type="Proteomes" id="UP001215598">
    <property type="component" value="Unassembled WGS sequence"/>
</dbReference>
<dbReference type="PRINTS" id="PR00385">
    <property type="entry name" value="P450"/>
</dbReference>
<dbReference type="InterPro" id="IPR002401">
    <property type="entry name" value="Cyt_P450_E_grp-I"/>
</dbReference>
<name>A0AAD7IWK2_9AGAR</name>
<evidence type="ECO:0000256" key="7">
    <source>
        <dbReference type="ARBA" id="ARBA00023004"/>
    </source>
</evidence>
<dbReference type="CDD" id="cd11065">
    <property type="entry name" value="CYP64-like"/>
    <property type="match status" value="1"/>
</dbReference>
<organism evidence="11 12">
    <name type="scientific">Mycena metata</name>
    <dbReference type="NCBI Taxonomy" id="1033252"/>
    <lineage>
        <taxon>Eukaryota</taxon>
        <taxon>Fungi</taxon>
        <taxon>Dikarya</taxon>
        <taxon>Basidiomycota</taxon>
        <taxon>Agaricomycotina</taxon>
        <taxon>Agaricomycetes</taxon>
        <taxon>Agaricomycetidae</taxon>
        <taxon>Agaricales</taxon>
        <taxon>Marasmiineae</taxon>
        <taxon>Mycenaceae</taxon>
        <taxon>Mycena</taxon>
    </lineage>
</organism>
<proteinExistence type="inferred from homology"/>
<evidence type="ECO:0000256" key="2">
    <source>
        <dbReference type="ARBA" id="ARBA00005179"/>
    </source>
</evidence>
<dbReference type="PROSITE" id="PS00086">
    <property type="entry name" value="CYTOCHROME_P450"/>
    <property type="match status" value="1"/>
</dbReference>
<comment type="caution">
    <text evidence="11">The sequence shown here is derived from an EMBL/GenBank/DDBJ whole genome shotgun (WGS) entry which is preliminary data.</text>
</comment>
<comment type="cofactor">
    <cofactor evidence="1 9">
        <name>heme</name>
        <dbReference type="ChEBI" id="CHEBI:30413"/>
    </cofactor>
</comment>
<evidence type="ECO:0000256" key="3">
    <source>
        <dbReference type="ARBA" id="ARBA00010617"/>
    </source>
</evidence>
<dbReference type="PANTHER" id="PTHR46300:SF7">
    <property type="entry name" value="P450, PUTATIVE (EUROFUNG)-RELATED"/>
    <property type="match status" value="1"/>
</dbReference>
<dbReference type="InterPro" id="IPR001128">
    <property type="entry name" value="Cyt_P450"/>
</dbReference>
<comment type="similarity">
    <text evidence="3 10">Belongs to the cytochrome P450 family.</text>
</comment>
<reference evidence="11" key="1">
    <citation type="submission" date="2023-03" db="EMBL/GenBank/DDBJ databases">
        <title>Massive genome expansion in bonnet fungi (Mycena s.s.) driven by repeated elements and novel gene families across ecological guilds.</title>
        <authorList>
            <consortium name="Lawrence Berkeley National Laboratory"/>
            <person name="Harder C.B."/>
            <person name="Miyauchi S."/>
            <person name="Viragh M."/>
            <person name="Kuo A."/>
            <person name="Thoen E."/>
            <person name="Andreopoulos B."/>
            <person name="Lu D."/>
            <person name="Skrede I."/>
            <person name="Drula E."/>
            <person name="Henrissat B."/>
            <person name="Morin E."/>
            <person name="Kohler A."/>
            <person name="Barry K."/>
            <person name="LaButti K."/>
            <person name="Morin E."/>
            <person name="Salamov A."/>
            <person name="Lipzen A."/>
            <person name="Mereny Z."/>
            <person name="Hegedus B."/>
            <person name="Baldrian P."/>
            <person name="Stursova M."/>
            <person name="Weitz H."/>
            <person name="Taylor A."/>
            <person name="Grigoriev I.V."/>
            <person name="Nagy L.G."/>
            <person name="Martin F."/>
            <person name="Kauserud H."/>
        </authorList>
    </citation>
    <scope>NUCLEOTIDE SEQUENCE</scope>
    <source>
        <strain evidence="11">CBHHK182m</strain>
    </source>
</reference>
<gene>
    <name evidence="11" type="ORF">B0H16DRAFT_845771</name>
</gene>
<evidence type="ECO:0000313" key="12">
    <source>
        <dbReference type="Proteomes" id="UP001215598"/>
    </source>
</evidence>
<evidence type="ECO:0000256" key="10">
    <source>
        <dbReference type="RuleBase" id="RU000461"/>
    </source>
</evidence>
<evidence type="ECO:0000256" key="6">
    <source>
        <dbReference type="ARBA" id="ARBA00023002"/>
    </source>
</evidence>
<dbReference type="InterPro" id="IPR017972">
    <property type="entry name" value="Cyt_P450_CS"/>
</dbReference>
<evidence type="ECO:0000256" key="1">
    <source>
        <dbReference type="ARBA" id="ARBA00001971"/>
    </source>
</evidence>
<protein>
    <submittedName>
        <fullName evidence="11">Cytochrome P450</fullName>
    </submittedName>
</protein>
<evidence type="ECO:0000256" key="4">
    <source>
        <dbReference type="ARBA" id="ARBA00022617"/>
    </source>
</evidence>
<accession>A0AAD7IWK2</accession>
<comment type="pathway">
    <text evidence="2">Secondary metabolite biosynthesis.</text>
</comment>
<evidence type="ECO:0000256" key="9">
    <source>
        <dbReference type="PIRSR" id="PIRSR602401-1"/>
    </source>
</evidence>
<dbReference type="Pfam" id="PF00067">
    <property type="entry name" value="p450"/>
    <property type="match status" value="1"/>
</dbReference>
<dbReference type="GO" id="GO:0020037">
    <property type="term" value="F:heme binding"/>
    <property type="evidence" value="ECO:0007669"/>
    <property type="project" value="InterPro"/>
</dbReference>
<keyword evidence="8 10" id="KW-0503">Monooxygenase</keyword>
<evidence type="ECO:0000313" key="11">
    <source>
        <dbReference type="EMBL" id="KAJ7750811.1"/>
    </source>
</evidence>
<dbReference type="SUPFAM" id="SSF48264">
    <property type="entry name" value="Cytochrome P450"/>
    <property type="match status" value="1"/>
</dbReference>
<keyword evidence="5 9" id="KW-0479">Metal-binding</keyword>
<keyword evidence="4 9" id="KW-0349">Heme</keyword>
<dbReference type="InterPro" id="IPR050364">
    <property type="entry name" value="Cytochrome_P450_fung"/>
</dbReference>